<dbReference type="Proteomes" id="UP001302321">
    <property type="component" value="Unassembled WGS sequence"/>
</dbReference>
<keyword evidence="1" id="KW-0732">Signal</keyword>
<proteinExistence type="predicted"/>
<dbReference type="InterPro" id="IPR029226">
    <property type="entry name" value="Ecp2-like"/>
</dbReference>
<dbReference type="EMBL" id="MU866098">
    <property type="protein sequence ID" value="KAK4180470.1"/>
    <property type="molecule type" value="Genomic_DNA"/>
</dbReference>
<evidence type="ECO:0000259" key="2">
    <source>
        <dbReference type="Pfam" id="PF14856"/>
    </source>
</evidence>
<reference evidence="3" key="1">
    <citation type="journal article" date="2023" name="Mol. Phylogenet. Evol.">
        <title>Genome-scale phylogeny and comparative genomics of the fungal order Sordariales.</title>
        <authorList>
            <person name="Hensen N."/>
            <person name="Bonometti L."/>
            <person name="Westerberg I."/>
            <person name="Brannstrom I.O."/>
            <person name="Guillou S."/>
            <person name="Cros-Aarteil S."/>
            <person name="Calhoun S."/>
            <person name="Haridas S."/>
            <person name="Kuo A."/>
            <person name="Mondo S."/>
            <person name="Pangilinan J."/>
            <person name="Riley R."/>
            <person name="LaButti K."/>
            <person name="Andreopoulos B."/>
            <person name="Lipzen A."/>
            <person name="Chen C."/>
            <person name="Yan M."/>
            <person name="Daum C."/>
            <person name="Ng V."/>
            <person name="Clum A."/>
            <person name="Steindorff A."/>
            <person name="Ohm R.A."/>
            <person name="Martin F."/>
            <person name="Silar P."/>
            <person name="Natvig D.O."/>
            <person name="Lalanne C."/>
            <person name="Gautier V."/>
            <person name="Ament-Velasquez S.L."/>
            <person name="Kruys A."/>
            <person name="Hutchinson M.I."/>
            <person name="Powell A.J."/>
            <person name="Barry K."/>
            <person name="Miller A.N."/>
            <person name="Grigoriev I.V."/>
            <person name="Debuchy R."/>
            <person name="Gladieux P."/>
            <person name="Hiltunen Thoren M."/>
            <person name="Johannesson H."/>
        </authorList>
    </citation>
    <scope>NUCLEOTIDE SEQUENCE</scope>
    <source>
        <strain evidence="3">CBS 892.96</strain>
    </source>
</reference>
<feature type="signal peptide" evidence="1">
    <location>
        <begin position="1"/>
        <end position="22"/>
    </location>
</feature>
<protein>
    <submittedName>
        <fullName evidence="3">Necrosis-inducing factor-domain-containing protein</fullName>
    </submittedName>
</protein>
<evidence type="ECO:0000313" key="3">
    <source>
        <dbReference type="EMBL" id="KAK4180470.1"/>
    </source>
</evidence>
<gene>
    <name evidence="3" type="ORF">QBC36DRAFT_26594</name>
</gene>
<organism evidence="3 4">
    <name type="scientific">Triangularia setosa</name>
    <dbReference type="NCBI Taxonomy" id="2587417"/>
    <lineage>
        <taxon>Eukaryota</taxon>
        <taxon>Fungi</taxon>
        <taxon>Dikarya</taxon>
        <taxon>Ascomycota</taxon>
        <taxon>Pezizomycotina</taxon>
        <taxon>Sordariomycetes</taxon>
        <taxon>Sordariomycetidae</taxon>
        <taxon>Sordariales</taxon>
        <taxon>Podosporaceae</taxon>
        <taxon>Triangularia</taxon>
    </lineage>
</organism>
<feature type="domain" description="Ecp2 effector protein-like" evidence="2">
    <location>
        <begin position="83"/>
        <end position="187"/>
    </location>
</feature>
<comment type="caution">
    <text evidence="3">The sequence shown here is derived from an EMBL/GenBank/DDBJ whole genome shotgun (WGS) entry which is preliminary data.</text>
</comment>
<feature type="chain" id="PRO_5042867662" evidence="1">
    <location>
        <begin position="23"/>
        <end position="208"/>
    </location>
</feature>
<keyword evidence="4" id="KW-1185">Reference proteome</keyword>
<evidence type="ECO:0000256" key="1">
    <source>
        <dbReference type="SAM" id="SignalP"/>
    </source>
</evidence>
<accession>A0AAN6WFA3</accession>
<dbReference type="AlphaFoldDB" id="A0AAN6WFA3"/>
<name>A0AAN6WFA3_9PEZI</name>
<evidence type="ECO:0000313" key="4">
    <source>
        <dbReference type="Proteomes" id="UP001302321"/>
    </source>
</evidence>
<dbReference type="Pfam" id="PF14856">
    <property type="entry name" value="Hce2"/>
    <property type="match status" value="1"/>
</dbReference>
<sequence>MIVACFVIAFTAVFFALGKTAAVGHPEESVISAQAGPNNQTFRVGFDPVPGSVQISEGVWYSPYKISNVTRPTADKLVARDDHCAESMPIHGETTLSSPSSDDCQVIYDRIVGPGTWTVLMWFQHQLVEYKSCAYGVTAFRSDSGKAIYAHIGNDDIRDVLRRSMDGYSQGYYSHGKRVQTWGQFICKPFDTEVEWHIYHQKSWTDNN</sequence>
<reference evidence="3" key="2">
    <citation type="submission" date="2023-05" db="EMBL/GenBank/DDBJ databases">
        <authorList>
            <consortium name="Lawrence Berkeley National Laboratory"/>
            <person name="Steindorff A."/>
            <person name="Hensen N."/>
            <person name="Bonometti L."/>
            <person name="Westerberg I."/>
            <person name="Brannstrom I.O."/>
            <person name="Guillou S."/>
            <person name="Cros-Aarteil S."/>
            <person name="Calhoun S."/>
            <person name="Haridas S."/>
            <person name="Kuo A."/>
            <person name="Mondo S."/>
            <person name="Pangilinan J."/>
            <person name="Riley R."/>
            <person name="Labutti K."/>
            <person name="Andreopoulos B."/>
            <person name="Lipzen A."/>
            <person name="Chen C."/>
            <person name="Yanf M."/>
            <person name="Daum C."/>
            <person name="Ng V."/>
            <person name="Clum A."/>
            <person name="Ohm R."/>
            <person name="Martin F."/>
            <person name="Silar P."/>
            <person name="Natvig D."/>
            <person name="Lalanne C."/>
            <person name="Gautier V."/>
            <person name="Ament-Velasquez S.L."/>
            <person name="Kruys A."/>
            <person name="Hutchinson M.I."/>
            <person name="Powell A.J."/>
            <person name="Barry K."/>
            <person name="Miller A.N."/>
            <person name="Grigoriev I.V."/>
            <person name="Debuchy R."/>
            <person name="Gladieux P."/>
            <person name="Thoren M.H."/>
            <person name="Johannesson H."/>
        </authorList>
    </citation>
    <scope>NUCLEOTIDE SEQUENCE</scope>
    <source>
        <strain evidence="3">CBS 892.96</strain>
    </source>
</reference>